<keyword evidence="1" id="KW-0472">Membrane</keyword>
<keyword evidence="1" id="KW-0812">Transmembrane</keyword>
<gene>
    <name evidence="2" type="ORF">Nans01_39480</name>
</gene>
<keyword evidence="3" id="KW-1185">Reference proteome</keyword>
<keyword evidence="1" id="KW-1133">Transmembrane helix</keyword>
<evidence type="ECO:0008006" key="4">
    <source>
        <dbReference type="Google" id="ProtNLM"/>
    </source>
</evidence>
<name>A0A9W6P9S9_9ACTN</name>
<dbReference type="Proteomes" id="UP001165092">
    <property type="component" value="Unassembled WGS sequence"/>
</dbReference>
<protein>
    <recommendedName>
        <fullName evidence="4">DUF2975 domain-containing protein</fullName>
    </recommendedName>
</protein>
<comment type="caution">
    <text evidence="2">The sequence shown here is derived from an EMBL/GenBank/DDBJ whole genome shotgun (WGS) entry which is preliminary data.</text>
</comment>
<sequence length="203" mass="20624">MFPETPINSRLRPLRGLVQALALITGIFAVATVVVALCGGFGLLDSPVAVRVSSSLVDGLATAPGALATGVAPGGDVDLVFTDPTWTQRLLGATGPVVSLLLLTVGLIILNRVAGAALREGAFTEQVSRGLRTLGVFTVLGALAHSVLELVTTLALSAQALASGLSASWSVPLLPLTCGLGVLAVAEIVRHGLSMREDLEGTV</sequence>
<proteinExistence type="predicted"/>
<evidence type="ECO:0000313" key="3">
    <source>
        <dbReference type="Proteomes" id="UP001165092"/>
    </source>
</evidence>
<feature type="transmembrane region" description="Helical" evidence="1">
    <location>
        <begin position="90"/>
        <end position="110"/>
    </location>
</feature>
<evidence type="ECO:0000313" key="2">
    <source>
        <dbReference type="EMBL" id="GLU49597.1"/>
    </source>
</evidence>
<evidence type="ECO:0000256" key="1">
    <source>
        <dbReference type="SAM" id="Phobius"/>
    </source>
</evidence>
<reference evidence="2" key="1">
    <citation type="submission" date="2023-02" db="EMBL/GenBank/DDBJ databases">
        <title>Nocardiopsis ansamitocini NBRC 112285.</title>
        <authorList>
            <person name="Ichikawa N."/>
            <person name="Sato H."/>
            <person name="Tonouchi N."/>
        </authorList>
    </citation>
    <scope>NUCLEOTIDE SEQUENCE</scope>
    <source>
        <strain evidence="2">NBRC 112285</strain>
    </source>
</reference>
<feature type="transmembrane region" description="Helical" evidence="1">
    <location>
        <begin position="169"/>
        <end position="189"/>
    </location>
</feature>
<feature type="transmembrane region" description="Helical" evidence="1">
    <location>
        <begin position="131"/>
        <end position="157"/>
    </location>
</feature>
<dbReference type="AlphaFoldDB" id="A0A9W6P9S9"/>
<dbReference type="RefSeq" id="WP_285761146.1">
    <property type="nucleotide sequence ID" value="NZ_BSQG01000008.1"/>
</dbReference>
<feature type="transmembrane region" description="Helical" evidence="1">
    <location>
        <begin position="20"/>
        <end position="44"/>
    </location>
</feature>
<dbReference type="EMBL" id="BSQG01000008">
    <property type="protein sequence ID" value="GLU49597.1"/>
    <property type="molecule type" value="Genomic_DNA"/>
</dbReference>
<accession>A0A9W6P9S9</accession>
<organism evidence="2 3">
    <name type="scientific">Nocardiopsis ansamitocini</name>
    <dbReference type="NCBI Taxonomy" id="1670832"/>
    <lineage>
        <taxon>Bacteria</taxon>
        <taxon>Bacillati</taxon>
        <taxon>Actinomycetota</taxon>
        <taxon>Actinomycetes</taxon>
        <taxon>Streptosporangiales</taxon>
        <taxon>Nocardiopsidaceae</taxon>
        <taxon>Nocardiopsis</taxon>
    </lineage>
</organism>